<evidence type="ECO:0000256" key="1">
    <source>
        <dbReference type="SAM" id="MobiDB-lite"/>
    </source>
</evidence>
<gene>
    <name evidence="2" type="ORF">QOZ99_003194</name>
</gene>
<feature type="region of interest" description="Disordered" evidence="1">
    <location>
        <begin position="46"/>
        <end position="66"/>
    </location>
</feature>
<dbReference type="EMBL" id="JAUSVR010000011">
    <property type="protein sequence ID" value="MDQ0512292.1"/>
    <property type="molecule type" value="Genomic_DNA"/>
</dbReference>
<organism evidence="2 3">
    <name type="scientific">Ancylobacter amanitiformis</name>
    <dbReference type="NCBI Taxonomy" id="217069"/>
    <lineage>
        <taxon>Bacteria</taxon>
        <taxon>Pseudomonadati</taxon>
        <taxon>Pseudomonadota</taxon>
        <taxon>Alphaproteobacteria</taxon>
        <taxon>Hyphomicrobiales</taxon>
        <taxon>Xanthobacteraceae</taxon>
        <taxon>Ancylobacter</taxon>
    </lineage>
</organism>
<evidence type="ECO:0000313" key="2">
    <source>
        <dbReference type="EMBL" id="MDQ0512292.1"/>
    </source>
</evidence>
<feature type="compositionally biased region" description="Low complexity" evidence="1">
    <location>
        <begin position="51"/>
        <end position="66"/>
    </location>
</feature>
<comment type="caution">
    <text evidence="2">The sequence shown here is derived from an EMBL/GenBank/DDBJ whole genome shotgun (WGS) entry which is preliminary data.</text>
</comment>
<name>A0ABU0LU96_9HYPH</name>
<dbReference type="RefSeq" id="WP_306890971.1">
    <property type="nucleotide sequence ID" value="NZ_JAUSVR010000011.1"/>
</dbReference>
<keyword evidence="3" id="KW-1185">Reference proteome</keyword>
<evidence type="ECO:0000313" key="3">
    <source>
        <dbReference type="Proteomes" id="UP001235094"/>
    </source>
</evidence>
<reference evidence="2 3" key="1">
    <citation type="submission" date="2023-07" db="EMBL/GenBank/DDBJ databases">
        <title>Genomic Encyclopedia of Type Strains, Phase IV (KMG-IV): sequencing the most valuable type-strain genomes for metagenomic binning, comparative biology and taxonomic classification.</title>
        <authorList>
            <person name="Goeker M."/>
        </authorList>
    </citation>
    <scope>NUCLEOTIDE SEQUENCE [LARGE SCALE GENOMIC DNA]</scope>
    <source>
        <strain evidence="2 3">DSM 15561</strain>
    </source>
</reference>
<proteinExistence type="predicted"/>
<protein>
    <submittedName>
        <fullName evidence="2">HPt (Histidine-containing phosphotransfer) domain-containing protein</fullName>
    </submittedName>
</protein>
<dbReference type="Proteomes" id="UP001235094">
    <property type="component" value="Unassembled WGS sequence"/>
</dbReference>
<sequence length="66" mass="7096">MSSGNIVERLRAMAADLDQFRRDKVEDELSEAADVIERLRAELDRMERQSAAAPVAPSAGGTPPGA</sequence>
<accession>A0ABU0LU96</accession>